<keyword evidence="3" id="KW-1185">Reference proteome</keyword>
<feature type="compositionally biased region" description="Polar residues" evidence="1">
    <location>
        <begin position="217"/>
        <end position="243"/>
    </location>
</feature>
<feature type="compositionally biased region" description="Low complexity" evidence="1">
    <location>
        <begin position="17"/>
        <end position="29"/>
    </location>
</feature>
<feature type="region of interest" description="Disordered" evidence="1">
    <location>
        <begin position="305"/>
        <end position="467"/>
    </location>
</feature>
<feature type="compositionally biased region" description="Basic residues" evidence="1">
    <location>
        <begin position="324"/>
        <end position="335"/>
    </location>
</feature>
<evidence type="ECO:0000313" key="3">
    <source>
        <dbReference type="Proteomes" id="UP000076738"/>
    </source>
</evidence>
<dbReference type="OrthoDB" id="433738at2759"/>
<feature type="compositionally biased region" description="Basic and acidic residues" evidence="1">
    <location>
        <begin position="420"/>
        <end position="435"/>
    </location>
</feature>
<proteinExistence type="predicted"/>
<protein>
    <submittedName>
        <fullName evidence="2">Uncharacterized protein</fullName>
    </submittedName>
</protein>
<evidence type="ECO:0000313" key="2">
    <source>
        <dbReference type="EMBL" id="KZO90703.1"/>
    </source>
</evidence>
<dbReference type="STRING" id="1330018.A0A167GM31"/>
<dbReference type="Proteomes" id="UP000076738">
    <property type="component" value="Unassembled WGS sequence"/>
</dbReference>
<feature type="compositionally biased region" description="Low complexity" evidence="1">
    <location>
        <begin position="368"/>
        <end position="385"/>
    </location>
</feature>
<feature type="compositionally biased region" description="Polar residues" evidence="1">
    <location>
        <begin position="1"/>
        <end position="10"/>
    </location>
</feature>
<accession>A0A167GM31</accession>
<reference evidence="2 3" key="1">
    <citation type="journal article" date="2016" name="Mol. Biol. Evol.">
        <title>Comparative Genomics of Early-Diverging Mushroom-Forming Fungi Provides Insights into the Origins of Lignocellulose Decay Capabilities.</title>
        <authorList>
            <person name="Nagy L.G."/>
            <person name="Riley R."/>
            <person name="Tritt A."/>
            <person name="Adam C."/>
            <person name="Daum C."/>
            <person name="Floudas D."/>
            <person name="Sun H."/>
            <person name="Yadav J.S."/>
            <person name="Pangilinan J."/>
            <person name="Larsson K.H."/>
            <person name="Matsuura K."/>
            <person name="Barry K."/>
            <person name="Labutti K."/>
            <person name="Kuo R."/>
            <person name="Ohm R.A."/>
            <person name="Bhattacharya S.S."/>
            <person name="Shirouzu T."/>
            <person name="Yoshinaga Y."/>
            <person name="Martin F.M."/>
            <person name="Grigoriev I.V."/>
            <person name="Hibbett D.S."/>
        </authorList>
    </citation>
    <scope>NUCLEOTIDE SEQUENCE [LARGE SCALE GENOMIC DNA]</scope>
    <source>
        <strain evidence="2 3">TUFC12733</strain>
    </source>
</reference>
<feature type="region of interest" description="Disordered" evidence="1">
    <location>
        <begin position="207"/>
        <end position="247"/>
    </location>
</feature>
<dbReference type="AlphaFoldDB" id="A0A167GM31"/>
<feature type="region of interest" description="Disordered" evidence="1">
    <location>
        <begin position="1"/>
        <end position="37"/>
    </location>
</feature>
<evidence type="ECO:0000256" key="1">
    <source>
        <dbReference type="SAM" id="MobiDB-lite"/>
    </source>
</evidence>
<feature type="compositionally biased region" description="Basic and acidic residues" evidence="1">
    <location>
        <begin position="449"/>
        <end position="467"/>
    </location>
</feature>
<feature type="compositionally biased region" description="Polar residues" evidence="1">
    <location>
        <begin position="355"/>
        <end position="367"/>
    </location>
</feature>
<feature type="compositionally biased region" description="Low complexity" evidence="1">
    <location>
        <begin position="340"/>
        <end position="354"/>
    </location>
</feature>
<dbReference type="EMBL" id="KV417336">
    <property type="protein sequence ID" value="KZO90703.1"/>
    <property type="molecule type" value="Genomic_DNA"/>
</dbReference>
<feature type="region of interest" description="Disordered" evidence="1">
    <location>
        <begin position="161"/>
        <end position="195"/>
    </location>
</feature>
<organism evidence="2 3">
    <name type="scientific">Calocera viscosa (strain TUFC12733)</name>
    <dbReference type="NCBI Taxonomy" id="1330018"/>
    <lineage>
        <taxon>Eukaryota</taxon>
        <taxon>Fungi</taxon>
        <taxon>Dikarya</taxon>
        <taxon>Basidiomycota</taxon>
        <taxon>Agaricomycotina</taxon>
        <taxon>Dacrymycetes</taxon>
        <taxon>Dacrymycetales</taxon>
        <taxon>Dacrymycetaceae</taxon>
        <taxon>Calocera</taxon>
    </lineage>
</organism>
<sequence>MPISTRSQTHALKLDLPSASSVAAPSPNAMISPHTPIPSEPYGFSMLPMRYSLRSMRRRKSTDSFTSFTSQESGLSGMSSLVLETAEWQEEHEKLLGRALDSLPEYLTTPYVGNIPPPNLLQNMAKGILKDMKENQGGWPYTLSQTRLKLREIAEQKARELKELGRDPQRTVGSSRRSLRRSDSMDFLPVNGKDRVAAASRRMQRLDQILDPGLRPPQTSRSSNRRPSATSDADPPQTITITYHTLPRPLIRTRTELGPYVPTTPTVIEIPPPAPPALRRMASAAPFVEPAGTETAPLRALKRAPSFGSSVGAPGASAESTNPSKRRKTGARKTRPPSFLGGPLPGLEGTLPPESSSAIITSPETLITPQTPVRRVVATRTRTTPSGPPTVSPKATPSGRVRTRSQTKADADSAAAAQEALERESQKSAEQDKENTPSVSRRSRTTVRTKKDLPLDSPFEEVKRVVA</sequence>
<gene>
    <name evidence="2" type="ORF">CALVIDRAFT_568854</name>
</gene>
<name>A0A167GM31_CALVF</name>